<protein>
    <recommendedName>
        <fullName evidence="4">LmbE family protein</fullName>
    </recommendedName>
</protein>
<evidence type="ECO:0000313" key="2">
    <source>
        <dbReference type="EMBL" id="GAA4176337.1"/>
    </source>
</evidence>
<dbReference type="RefSeq" id="WP_346086252.1">
    <property type="nucleotide sequence ID" value="NZ_BAAAZK010000006.1"/>
</dbReference>
<dbReference type="Gene3D" id="3.40.50.880">
    <property type="match status" value="1"/>
</dbReference>
<evidence type="ECO:0000313" key="3">
    <source>
        <dbReference type="Proteomes" id="UP001500167"/>
    </source>
</evidence>
<comment type="caution">
    <text evidence="2">The sequence shown here is derived from an EMBL/GenBank/DDBJ whole genome shotgun (WGS) entry which is preliminary data.</text>
</comment>
<keyword evidence="3" id="KW-1185">Reference proteome</keyword>
<keyword evidence="1" id="KW-0732">Signal</keyword>
<dbReference type="SUPFAM" id="SSF52317">
    <property type="entry name" value="Class I glutamine amidotransferase-like"/>
    <property type="match status" value="1"/>
</dbReference>
<dbReference type="EMBL" id="BAAAZK010000006">
    <property type="protein sequence ID" value="GAA4176337.1"/>
    <property type="molecule type" value="Genomic_DNA"/>
</dbReference>
<dbReference type="InterPro" id="IPR024078">
    <property type="entry name" value="LmbE-like_dom_sf"/>
</dbReference>
<sequence length="817" mass="91181">MRKPFLSVIILLASMLSKSTVQAQNPQWNAAEIKLNLEKLNVLGSVLYFAAHPDDENTRLIAWLAQEKKYRTGYLSLTRGDGGQNLIGTEQGIELGLIRTQELLAARKIDKGEQFFSSAYDFGFSKTPEETFAFWDKQRVLAEAVWLIRKFRPDVIITRFPPDARGGHGHHQASAMLAHEAFKAAADPKQFSEQLQYVKPWQAKRLLWNTFNFGGQDNTSEDQLKVDIGNYNALIGASYGEIAAHSRSSHKSQGFGSAAQRGSSIEYFEYVDGTPAKASPLEGIDTSWKRVPNSGTVQSLIAKVNQTYQMDKPESALPDLIQLYKALDQINDTYWKNEKKKEVEKLILACAGIWFESIAKNPDYAVGDQINVDNAIIARRPDVTVQLAKLNGKEIHKTLVNNLLLKDATTISATNSTQPYWLNEPHAKGKFNVSDFNLTGYPENPNNPKVRFELLINGTAIAFDQNIQYKYTDPVRGEIYNPIVVLPQLTARSSSPLALTQNAQSVKVNLLFQKNGQDPAQSFNVKTIGAKGWEISPASFDLQFASDVSTLSKEITISPLDATVSSIDTLLFQVNQKDRLKEIKTIAYNHIPEIVYFPDVAIKMSNINLNNEVKKVAYIHGAGDLIPESLSAIGIKVDVLTGEQLLKSDLSGYDAVILGVRIFNVNKDIAQIQNRLLDYVNNGGTVLEQYNVSNGLVSKTFGPYAFSLGRSRVTDELADVHFDEKDPVFNYPNKITKADFDNWVQERGLYFAENIDKRYRTPIAIQDPGEPLHKGSLLITDYGKGKFVYTSLSFFRQLPAGIPGAYRLFVNLLSKSK</sequence>
<proteinExistence type="predicted"/>
<evidence type="ECO:0008006" key="4">
    <source>
        <dbReference type="Google" id="ProtNLM"/>
    </source>
</evidence>
<dbReference type="Pfam" id="PF02585">
    <property type="entry name" value="PIG-L"/>
    <property type="match status" value="1"/>
</dbReference>
<accession>A0ABP8A2L5</accession>
<dbReference type="InterPro" id="IPR003737">
    <property type="entry name" value="GlcNAc_PI_deacetylase-related"/>
</dbReference>
<dbReference type="InterPro" id="IPR029062">
    <property type="entry name" value="Class_I_gatase-like"/>
</dbReference>
<evidence type="ECO:0000256" key="1">
    <source>
        <dbReference type="SAM" id="SignalP"/>
    </source>
</evidence>
<name>A0ABP8A2L5_9SPHI</name>
<dbReference type="Proteomes" id="UP001500167">
    <property type="component" value="Unassembled WGS sequence"/>
</dbReference>
<dbReference type="PANTHER" id="PTHR12993">
    <property type="entry name" value="N-ACETYLGLUCOSAMINYL-PHOSPHATIDYLINOSITOL DE-N-ACETYLASE-RELATED"/>
    <property type="match status" value="1"/>
</dbReference>
<dbReference type="SUPFAM" id="SSF102588">
    <property type="entry name" value="LmbE-like"/>
    <property type="match status" value="1"/>
</dbReference>
<feature type="signal peptide" evidence="1">
    <location>
        <begin position="1"/>
        <end position="23"/>
    </location>
</feature>
<organism evidence="2 3">
    <name type="scientific">Sphingobacterium ginsenosidimutans</name>
    <dbReference type="NCBI Taxonomy" id="687845"/>
    <lineage>
        <taxon>Bacteria</taxon>
        <taxon>Pseudomonadati</taxon>
        <taxon>Bacteroidota</taxon>
        <taxon>Sphingobacteriia</taxon>
        <taxon>Sphingobacteriales</taxon>
        <taxon>Sphingobacteriaceae</taxon>
        <taxon>Sphingobacterium</taxon>
    </lineage>
</organism>
<reference evidence="3" key="1">
    <citation type="journal article" date="2019" name="Int. J. Syst. Evol. Microbiol.">
        <title>The Global Catalogue of Microorganisms (GCM) 10K type strain sequencing project: providing services to taxonomists for standard genome sequencing and annotation.</title>
        <authorList>
            <consortium name="The Broad Institute Genomics Platform"/>
            <consortium name="The Broad Institute Genome Sequencing Center for Infectious Disease"/>
            <person name="Wu L."/>
            <person name="Ma J."/>
        </authorList>
    </citation>
    <scope>NUCLEOTIDE SEQUENCE [LARGE SCALE GENOMIC DNA]</scope>
    <source>
        <strain evidence="3">JCM 16722</strain>
    </source>
</reference>
<gene>
    <name evidence="2" type="ORF">GCM10022218_23640</name>
</gene>
<feature type="chain" id="PRO_5046416488" description="LmbE family protein" evidence="1">
    <location>
        <begin position="24"/>
        <end position="817"/>
    </location>
</feature>
<dbReference type="Gene3D" id="3.40.50.10320">
    <property type="entry name" value="LmbE-like"/>
    <property type="match status" value="1"/>
</dbReference>
<dbReference type="PANTHER" id="PTHR12993:SF11">
    <property type="entry name" value="N-ACETYLGLUCOSAMINYL-PHOSPHATIDYLINOSITOL DE-N-ACETYLASE"/>
    <property type="match status" value="1"/>
</dbReference>